<evidence type="ECO:0000256" key="7">
    <source>
        <dbReference type="ARBA" id="ARBA00022737"/>
    </source>
</evidence>
<keyword evidence="11" id="KW-0325">Glycoprotein</keyword>
<sequence>MNNLSEPAGRVPEFLGLLKNLRYLSLSYMPFSGRVPPQLSNLSNLHYLDLSQYMYMPWVQNLHSTDISWLSNLPLRYLNLGNVNLSMAVDWAHTVNMVPSLKVLRLPYCSLTSANQSLPHLNLTNLVELSLSGIYRFINLHNPVESCWFWNLTSLQHLELSATYLYCQIPDAVGGMTSLRVLDFSFSDGRLDSMTTNMTNLCNLEVLDLSDSELNGSIIEILLPQCSANKLKELHFGDNNFAGVLPNWIGSRLSSLVVLELFGNQLTGHVPSEIGMLNNLLTLDISDNRLTGPVPFEVGMLNKLTDLNLAGNNLSGRITHELLDGLQSLTTIDISSNSIKIKVDREWLPPFRLEYAYFASCQMGPQFPTWLQSQDGILELDISSASIFDKLPEWFWTTFSNAWRLDISNNNISGTLSTNLKNMTSLESLFMNSNKITGPIPQLPIFLEEIDISKNFLSGPLPSNFGTQNLVYLSLASNDISGPIPESICKLVNLNILNLAGNLFEGEFPSCFEPRMIRILILHDNRLSGKFPSVFKTCTELGILDLTWNNFSGRLPIWIGNFTMLEVLKLSHNLFSGTIPTTITRLKLLSHLNLACNSLSGTLPRHLSNLSAMAGCKGLYYVIRNPISSNSPVLSEHSTHLNLSVISKGQERYYVKNQIYSINHLSGKIPIKIGAMRSLQSMDLSENNLCGEVPQSLTKLTYLGYLDLSYNNLTGTIPSGGQLDTLYLQNPFMYDGNVGLCGHPLHKNCSENSEPKHGDNKRDEHDSILMSFPFGLGTGYMFGLWVVFCVILFKKAWRIVYFRLFDKVHDKVHRVSAKVERMGWDGRGAVRKSNRLGARRWEANLLQSRRRWCVGEHARRGVHRPPPPHVLRHGLSIARDLGNSPGIFGCGREQERVDREEQKLGP</sequence>
<dbReference type="PANTHER" id="PTHR48063">
    <property type="entry name" value="LRR RECEPTOR-LIKE KINASE"/>
    <property type="match status" value="1"/>
</dbReference>
<dbReference type="Gramene" id="TVU24894">
    <property type="protein sequence ID" value="TVU24894"/>
    <property type="gene ID" value="EJB05_27358"/>
</dbReference>
<evidence type="ECO:0000256" key="11">
    <source>
        <dbReference type="ARBA" id="ARBA00023180"/>
    </source>
</evidence>
<evidence type="ECO:0000259" key="13">
    <source>
        <dbReference type="Pfam" id="PF23598"/>
    </source>
</evidence>
<reference evidence="14 15" key="1">
    <citation type="journal article" date="2019" name="Sci. Rep.">
        <title>A high-quality genome of Eragrostis curvula grass provides insights into Poaceae evolution and supports new strategies to enhance forage quality.</title>
        <authorList>
            <person name="Carballo J."/>
            <person name="Santos B.A.C.M."/>
            <person name="Zappacosta D."/>
            <person name="Garbus I."/>
            <person name="Selva J.P."/>
            <person name="Gallo C.A."/>
            <person name="Diaz A."/>
            <person name="Albertini E."/>
            <person name="Caccamo M."/>
            <person name="Echenique V."/>
        </authorList>
    </citation>
    <scope>NUCLEOTIDE SEQUENCE [LARGE SCALE GENOMIC DNA]</scope>
    <source>
        <strain evidence="15">cv. Victoria</strain>
        <tissue evidence="14">Leaf</tissue>
    </source>
</reference>
<evidence type="ECO:0000313" key="15">
    <source>
        <dbReference type="Proteomes" id="UP000324897"/>
    </source>
</evidence>
<dbReference type="PANTHER" id="PTHR48063:SF90">
    <property type="entry name" value="OS11G0565920 PROTEIN"/>
    <property type="match status" value="1"/>
</dbReference>
<keyword evidence="5 12" id="KW-0812">Transmembrane</keyword>
<evidence type="ECO:0000256" key="1">
    <source>
        <dbReference type="ARBA" id="ARBA00004251"/>
    </source>
</evidence>
<dbReference type="EMBL" id="RWGY01000013">
    <property type="protein sequence ID" value="TVU24894.1"/>
    <property type="molecule type" value="Genomic_DNA"/>
</dbReference>
<dbReference type="InterPro" id="IPR055414">
    <property type="entry name" value="LRR_R13L4/SHOC2-like"/>
</dbReference>
<accession>A0A5J9UNA7</accession>
<evidence type="ECO:0000256" key="8">
    <source>
        <dbReference type="ARBA" id="ARBA00022989"/>
    </source>
</evidence>
<feature type="non-terminal residue" evidence="14">
    <location>
        <position position="1"/>
    </location>
</feature>
<dbReference type="Pfam" id="PF23598">
    <property type="entry name" value="LRR_14"/>
    <property type="match status" value="1"/>
</dbReference>
<dbReference type="FunFam" id="3.80.10.10:FF:000041">
    <property type="entry name" value="LRR receptor-like serine/threonine-protein kinase ERECTA"/>
    <property type="match status" value="2"/>
</dbReference>
<keyword evidence="15" id="KW-1185">Reference proteome</keyword>
<dbReference type="FunFam" id="3.80.10.10:FF:000649">
    <property type="entry name" value="Leucine Rich Repeat family protein"/>
    <property type="match status" value="1"/>
</dbReference>
<keyword evidence="10" id="KW-0675">Receptor</keyword>
<dbReference type="OrthoDB" id="1060944at2759"/>
<comment type="similarity">
    <text evidence="2">Belongs to the RLP family.</text>
</comment>
<evidence type="ECO:0000256" key="10">
    <source>
        <dbReference type="ARBA" id="ARBA00023170"/>
    </source>
</evidence>
<feature type="transmembrane region" description="Helical" evidence="12">
    <location>
        <begin position="768"/>
        <end position="793"/>
    </location>
</feature>
<evidence type="ECO:0000256" key="6">
    <source>
        <dbReference type="ARBA" id="ARBA00022729"/>
    </source>
</evidence>
<dbReference type="Proteomes" id="UP000324897">
    <property type="component" value="Chromosome 2"/>
</dbReference>
<protein>
    <recommendedName>
        <fullName evidence="13">Disease resistance R13L4/SHOC-2-like LRR domain-containing protein</fullName>
    </recommendedName>
</protein>
<name>A0A5J9UNA7_9POAL</name>
<dbReference type="Pfam" id="PF00560">
    <property type="entry name" value="LRR_1"/>
    <property type="match status" value="8"/>
</dbReference>
<dbReference type="FunFam" id="3.80.10.10:FF:001347">
    <property type="entry name" value="LRR receptor-like serine/threonine-protein kinase GSO2"/>
    <property type="match status" value="1"/>
</dbReference>
<proteinExistence type="inferred from homology"/>
<feature type="non-terminal residue" evidence="14">
    <location>
        <position position="906"/>
    </location>
</feature>
<dbReference type="Gene3D" id="3.80.10.10">
    <property type="entry name" value="Ribonuclease Inhibitor"/>
    <property type="match status" value="4"/>
</dbReference>
<keyword evidence="6" id="KW-0732">Signal</keyword>
<organism evidence="14 15">
    <name type="scientific">Eragrostis curvula</name>
    <name type="common">weeping love grass</name>
    <dbReference type="NCBI Taxonomy" id="38414"/>
    <lineage>
        <taxon>Eukaryota</taxon>
        <taxon>Viridiplantae</taxon>
        <taxon>Streptophyta</taxon>
        <taxon>Embryophyta</taxon>
        <taxon>Tracheophyta</taxon>
        <taxon>Spermatophyta</taxon>
        <taxon>Magnoliopsida</taxon>
        <taxon>Liliopsida</taxon>
        <taxon>Poales</taxon>
        <taxon>Poaceae</taxon>
        <taxon>PACMAD clade</taxon>
        <taxon>Chloridoideae</taxon>
        <taxon>Eragrostideae</taxon>
        <taxon>Eragrostidinae</taxon>
        <taxon>Eragrostis</taxon>
    </lineage>
</organism>
<evidence type="ECO:0000313" key="14">
    <source>
        <dbReference type="EMBL" id="TVU24894.1"/>
    </source>
</evidence>
<gene>
    <name evidence="14" type="ORF">EJB05_27358</name>
</gene>
<keyword evidence="9 12" id="KW-0472">Membrane</keyword>
<dbReference type="InterPro" id="IPR001611">
    <property type="entry name" value="Leu-rich_rpt"/>
</dbReference>
<evidence type="ECO:0000256" key="4">
    <source>
        <dbReference type="ARBA" id="ARBA00022614"/>
    </source>
</evidence>
<comment type="subcellular location">
    <subcellularLocation>
        <location evidence="1">Cell membrane</location>
        <topology evidence="1">Single-pass type I membrane protein</topology>
    </subcellularLocation>
</comment>
<dbReference type="InterPro" id="IPR046956">
    <property type="entry name" value="RLP23-like"/>
</dbReference>
<dbReference type="AlphaFoldDB" id="A0A5J9UNA7"/>
<feature type="domain" description="Disease resistance R13L4/SHOC-2-like LRR" evidence="13">
    <location>
        <begin position="25"/>
        <end position="262"/>
    </location>
</feature>
<keyword evidence="3" id="KW-1003">Cell membrane</keyword>
<comment type="caution">
    <text evidence="14">The sequence shown here is derived from an EMBL/GenBank/DDBJ whole genome shotgun (WGS) entry which is preliminary data.</text>
</comment>
<keyword evidence="7" id="KW-0677">Repeat</keyword>
<evidence type="ECO:0000256" key="9">
    <source>
        <dbReference type="ARBA" id="ARBA00023136"/>
    </source>
</evidence>
<evidence type="ECO:0000256" key="2">
    <source>
        <dbReference type="ARBA" id="ARBA00009592"/>
    </source>
</evidence>
<evidence type="ECO:0000256" key="12">
    <source>
        <dbReference type="SAM" id="Phobius"/>
    </source>
</evidence>
<evidence type="ECO:0000256" key="3">
    <source>
        <dbReference type="ARBA" id="ARBA00022475"/>
    </source>
</evidence>
<dbReference type="SUPFAM" id="SSF52058">
    <property type="entry name" value="L domain-like"/>
    <property type="match status" value="2"/>
</dbReference>
<keyword evidence="4" id="KW-0433">Leucine-rich repeat</keyword>
<evidence type="ECO:0000256" key="5">
    <source>
        <dbReference type="ARBA" id="ARBA00022692"/>
    </source>
</evidence>
<dbReference type="GO" id="GO:0005886">
    <property type="term" value="C:plasma membrane"/>
    <property type="evidence" value="ECO:0007669"/>
    <property type="project" value="UniProtKB-SubCell"/>
</dbReference>
<dbReference type="InterPro" id="IPR032675">
    <property type="entry name" value="LRR_dom_sf"/>
</dbReference>
<keyword evidence="8 12" id="KW-1133">Transmembrane helix</keyword>